<reference evidence="3" key="1">
    <citation type="journal article" date="2019" name="Int. J. Syst. Evol. Microbiol.">
        <title>The Global Catalogue of Microorganisms (GCM) 10K type strain sequencing project: providing services to taxonomists for standard genome sequencing and annotation.</title>
        <authorList>
            <consortium name="The Broad Institute Genomics Platform"/>
            <consortium name="The Broad Institute Genome Sequencing Center for Infectious Disease"/>
            <person name="Wu L."/>
            <person name="Ma J."/>
        </authorList>
    </citation>
    <scope>NUCLEOTIDE SEQUENCE [LARGE SCALE GENOMIC DNA]</scope>
    <source>
        <strain evidence="3">JCM 17564</strain>
    </source>
</reference>
<dbReference type="Pfam" id="PF13975">
    <property type="entry name" value="gag-asp_proteas"/>
    <property type="match status" value="1"/>
</dbReference>
<gene>
    <name evidence="2" type="ORF">GCM10022281_07640</name>
</gene>
<dbReference type="RefSeq" id="WP_344695684.1">
    <property type="nucleotide sequence ID" value="NZ_BAABBR010000001.1"/>
</dbReference>
<feature type="compositionally biased region" description="Low complexity" evidence="1">
    <location>
        <begin position="46"/>
        <end position="70"/>
    </location>
</feature>
<dbReference type="CDD" id="cd05483">
    <property type="entry name" value="retropepsin_like_bacteria"/>
    <property type="match status" value="1"/>
</dbReference>
<dbReference type="NCBIfam" id="TIGR02281">
    <property type="entry name" value="clan_AA_DTGA"/>
    <property type="match status" value="1"/>
</dbReference>
<sequence length="188" mass="19198">MMRGLFIIVIVATMVGAMMPGRSRAPEGNTAAAPAAEPWFGDDNAPTTTPSSSRGWGSSSSPSSASAAGSEVRLTRAQNGHFYADVDVNGTSVEFMIDTGATGIAMTEADARRAGVLLDPSGSGVVGEGAGGALTGQFVKLDRVRLGGRTVEGMQAAVVDGASTNLLGQSFLSQFPEVTVRGDVMTLR</sequence>
<feature type="compositionally biased region" description="Low complexity" evidence="1">
    <location>
        <begin position="26"/>
        <end position="38"/>
    </location>
</feature>
<organism evidence="2 3">
    <name type="scientific">Sphingomonas rosea</name>
    <dbReference type="NCBI Taxonomy" id="335605"/>
    <lineage>
        <taxon>Bacteria</taxon>
        <taxon>Pseudomonadati</taxon>
        <taxon>Pseudomonadota</taxon>
        <taxon>Alphaproteobacteria</taxon>
        <taxon>Sphingomonadales</taxon>
        <taxon>Sphingomonadaceae</taxon>
        <taxon>Sphingomonas</taxon>
    </lineage>
</organism>
<evidence type="ECO:0008006" key="4">
    <source>
        <dbReference type="Google" id="ProtNLM"/>
    </source>
</evidence>
<comment type="caution">
    <text evidence="2">The sequence shown here is derived from an EMBL/GenBank/DDBJ whole genome shotgun (WGS) entry which is preliminary data.</text>
</comment>
<name>A0ABP7TSW5_9SPHN</name>
<dbReference type="EMBL" id="BAABBR010000001">
    <property type="protein sequence ID" value="GAA4030682.1"/>
    <property type="molecule type" value="Genomic_DNA"/>
</dbReference>
<dbReference type="InterPro" id="IPR011969">
    <property type="entry name" value="Clan_AA_Asp_peptidase_C"/>
</dbReference>
<evidence type="ECO:0000313" key="2">
    <source>
        <dbReference type="EMBL" id="GAA4030682.1"/>
    </source>
</evidence>
<dbReference type="InterPro" id="IPR021109">
    <property type="entry name" value="Peptidase_aspartic_dom_sf"/>
</dbReference>
<evidence type="ECO:0000256" key="1">
    <source>
        <dbReference type="SAM" id="MobiDB-lite"/>
    </source>
</evidence>
<dbReference type="Proteomes" id="UP001424459">
    <property type="component" value="Unassembled WGS sequence"/>
</dbReference>
<dbReference type="InterPro" id="IPR034122">
    <property type="entry name" value="Retropepsin-like_bacterial"/>
</dbReference>
<feature type="region of interest" description="Disordered" evidence="1">
    <location>
        <begin position="23"/>
        <end position="71"/>
    </location>
</feature>
<dbReference type="Gene3D" id="2.40.70.10">
    <property type="entry name" value="Acid Proteases"/>
    <property type="match status" value="1"/>
</dbReference>
<dbReference type="SUPFAM" id="SSF50630">
    <property type="entry name" value="Acid proteases"/>
    <property type="match status" value="1"/>
</dbReference>
<proteinExistence type="predicted"/>
<evidence type="ECO:0000313" key="3">
    <source>
        <dbReference type="Proteomes" id="UP001424459"/>
    </source>
</evidence>
<protein>
    <recommendedName>
        <fullName evidence="4">TIGR02281 family clan AA aspartic protease</fullName>
    </recommendedName>
</protein>
<keyword evidence="3" id="KW-1185">Reference proteome</keyword>
<accession>A0ABP7TSW5</accession>